<keyword evidence="2" id="KW-1185">Reference proteome</keyword>
<proteinExistence type="predicted"/>
<accession>A0A9J5X7A3</accession>
<dbReference type="Proteomes" id="UP000824120">
    <property type="component" value="Chromosome 9"/>
</dbReference>
<evidence type="ECO:0000313" key="1">
    <source>
        <dbReference type="EMBL" id="KAG5583738.1"/>
    </source>
</evidence>
<dbReference type="EMBL" id="JACXVP010000009">
    <property type="protein sequence ID" value="KAG5583738.1"/>
    <property type="molecule type" value="Genomic_DNA"/>
</dbReference>
<protein>
    <submittedName>
        <fullName evidence="1">Uncharacterized protein</fullName>
    </submittedName>
</protein>
<dbReference type="AlphaFoldDB" id="A0A9J5X7A3"/>
<reference evidence="1 2" key="1">
    <citation type="submission" date="2020-09" db="EMBL/GenBank/DDBJ databases">
        <title>De no assembly of potato wild relative species, Solanum commersonii.</title>
        <authorList>
            <person name="Cho K."/>
        </authorList>
    </citation>
    <scope>NUCLEOTIDE SEQUENCE [LARGE SCALE GENOMIC DNA]</scope>
    <source>
        <strain evidence="1">LZ3.2</strain>
        <tissue evidence="1">Leaf</tissue>
    </source>
</reference>
<organism evidence="1 2">
    <name type="scientific">Solanum commersonii</name>
    <name type="common">Commerson's wild potato</name>
    <name type="synonym">Commerson's nightshade</name>
    <dbReference type="NCBI Taxonomy" id="4109"/>
    <lineage>
        <taxon>Eukaryota</taxon>
        <taxon>Viridiplantae</taxon>
        <taxon>Streptophyta</taxon>
        <taxon>Embryophyta</taxon>
        <taxon>Tracheophyta</taxon>
        <taxon>Spermatophyta</taxon>
        <taxon>Magnoliopsida</taxon>
        <taxon>eudicotyledons</taxon>
        <taxon>Gunneridae</taxon>
        <taxon>Pentapetalae</taxon>
        <taxon>asterids</taxon>
        <taxon>lamiids</taxon>
        <taxon>Solanales</taxon>
        <taxon>Solanaceae</taxon>
        <taxon>Solanoideae</taxon>
        <taxon>Solaneae</taxon>
        <taxon>Solanum</taxon>
    </lineage>
</organism>
<evidence type="ECO:0000313" key="2">
    <source>
        <dbReference type="Proteomes" id="UP000824120"/>
    </source>
</evidence>
<name>A0A9J5X7A3_SOLCO</name>
<comment type="caution">
    <text evidence="1">The sequence shown here is derived from an EMBL/GenBank/DDBJ whole genome shotgun (WGS) entry which is preliminary data.</text>
</comment>
<gene>
    <name evidence="1" type="ORF">H5410_044172</name>
</gene>
<sequence length="121" mass="13733">MNTVSKPLDLSSSPMGLVPSCSTRPPLSAAHTRAFTTKRSFFTSSFSKSSLLEDGGLLKQLFRNFKKSFVAFLFKIEARARETIFFFHNTQNKKSTTILKLGFKSQKPKRNHQRVKGQMEV</sequence>